<dbReference type="InterPro" id="IPR001012">
    <property type="entry name" value="UBX_dom"/>
</dbReference>
<dbReference type="SMART" id="SM00166">
    <property type="entry name" value="UBX"/>
    <property type="match status" value="1"/>
</dbReference>
<dbReference type="GO" id="GO:0006986">
    <property type="term" value="P:response to unfolded protein"/>
    <property type="evidence" value="ECO:0007669"/>
    <property type="project" value="UniProtKB-KW"/>
</dbReference>
<evidence type="ECO:0000256" key="4">
    <source>
        <dbReference type="ARBA" id="ARBA00041575"/>
    </source>
</evidence>
<dbReference type="Pfam" id="PF00789">
    <property type="entry name" value="UBX"/>
    <property type="match status" value="1"/>
</dbReference>
<evidence type="ECO:0000313" key="9">
    <source>
        <dbReference type="Proteomes" id="UP001313282"/>
    </source>
</evidence>
<dbReference type="Proteomes" id="UP001313282">
    <property type="component" value="Unassembled WGS sequence"/>
</dbReference>
<organism evidence="8 9">
    <name type="scientific">Orbilia javanica</name>
    <dbReference type="NCBI Taxonomy" id="47235"/>
    <lineage>
        <taxon>Eukaryota</taxon>
        <taxon>Fungi</taxon>
        <taxon>Dikarya</taxon>
        <taxon>Ascomycota</taxon>
        <taxon>Pezizomycotina</taxon>
        <taxon>Orbiliomycetes</taxon>
        <taxon>Orbiliales</taxon>
        <taxon>Orbiliaceae</taxon>
        <taxon>Orbilia</taxon>
    </lineage>
</organism>
<dbReference type="Pfam" id="PF23187">
    <property type="entry name" value="UBX7_N"/>
    <property type="match status" value="1"/>
</dbReference>
<dbReference type="SUPFAM" id="SSF54236">
    <property type="entry name" value="Ubiquitin-like"/>
    <property type="match status" value="1"/>
</dbReference>
<dbReference type="GO" id="GO:0005789">
    <property type="term" value="C:endoplasmic reticulum membrane"/>
    <property type="evidence" value="ECO:0007669"/>
    <property type="project" value="UniProtKB-SubCell"/>
</dbReference>
<dbReference type="SUPFAM" id="SSF52833">
    <property type="entry name" value="Thioredoxin-like"/>
    <property type="match status" value="1"/>
</dbReference>
<comment type="function">
    <text evidence="5">Involved in endoplasmic reticulum-associated protein degradation (ERAD). Acts as a platform to recruit both UBQLN1 and VCP to the ER during ERAD.</text>
</comment>
<evidence type="ECO:0000256" key="3">
    <source>
        <dbReference type="ARBA" id="ARBA00038812"/>
    </source>
</evidence>
<dbReference type="Gene3D" id="3.10.20.90">
    <property type="entry name" value="Phosphatidylinositol 3-kinase Catalytic Subunit, Chain A, domain 1"/>
    <property type="match status" value="1"/>
</dbReference>
<dbReference type="GO" id="GO:0036503">
    <property type="term" value="P:ERAD pathway"/>
    <property type="evidence" value="ECO:0007669"/>
    <property type="project" value="TreeGrafter"/>
</dbReference>
<sequence length="523" mass="56086">MSDSIFFSGSIEEAIRATVTNQKPLACFVTDEGDDSNLWEGDYLSDESVSASLKTSAITVRLLKDSTEANYLNAFCSITSYPTLLIIKNGGAGIDGITVITNPISKEEFVAKIASTFSNIATPASLLDGVNSSPSFPAAAPAAPPAAPPTTTTATAPQTTTATSPPPQAPTPSTSDALPANTQFPPESDTGRRLASIQAQHRERIARLKAQREAAELEAQKQREISRREDTQAMAAAAETQKSRSNRQYAEEQKKKRMEAEKERKRVLDQIRADREEMKIREANRKAIAAEAEAAEIAAASSPIRTFSGDGKGAPKGGQCNLAFRLFDGSRISNKFPADATIEGDVRPWLDNNRTDSNQPYKLVAQSSSMSSKNIEGTSTLSDLGLYPSAILILKPIASSKVTLAFAPARGANNQQNFLIAFLLSIWLMIKTFLGLHNPAASVVIGESSERKKEKGSGSSGGSEDEGATASSASVSTPVVSRDVAKKRIRTLRDGDGDKRSAYYNGNQLDFEPKKKNDDGDEE</sequence>
<evidence type="ECO:0000256" key="1">
    <source>
        <dbReference type="ARBA" id="ARBA00004406"/>
    </source>
</evidence>
<feature type="compositionally biased region" description="Basic and acidic residues" evidence="6">
    <location>
        <begin position="483"/>
        <end position="501"/>
    </location>
</feature>
<feature type="compositionally biased region" description="Basic and acidic residues" evidence="6">
    <location>
        <begin position="249"/>
        <end position="263"/>
    </location>
</feature>
<feature type="compositionally biased region" description="Low complexity" evidence="6">
    <location>
        <begin position="149"/>
        <end position="163"/>
    </location>
</feature>
<dbReference type="PANTHER" id="PTHR46424">
    <property type="entry name" value="UBX DOMAIN-CONTAINING PROTEIN 4"/>
    <property type="match status" value="1"/>
</dbReference>
<dbReference type="InterPro" id="IPR029071">
    <property type="entry name" value="Ubiquitin-like_domsf"/>
</dbReference>
<dbReference type="Gene3D" id="3.40.30.10">
    <property type="entry name" value="Glutaredoxin"/>
    <property type="match status" value="1"/>
</dbReference>
<dbReference type="EMBL" id="JAVHNR010000011">
    <property type="protein sequence ID" value="KAK6330902.1"/>
    <property type="molecule type" value="Genomic_DNA"/>
</dbReference>
<feature type="region of interest" description="Disordered" evidence="6">
    <location>
        <begin position="219"/>
        <end position="263"/>
    </location>
</feature>
<proteinExistence type="predicted"/>
<dbReference type="PANTHER" id="PTHR46424:SF1">
    <property type="entry name" value="UBX DOMAIN-CONTAINING PROTEIN 4"/>
    <property type="match status" value="1"/>
</dbReference>
<evidence type="ECO:0000256" key="2">
    <source>
        <dbReference type="ARBA" id="ARBA00023230"/>
    </source>
</evidence>
<gene>
    <name evidence="8" type="ORF">TWF718_003100</name>
</gene>
<evidence type="ECO:0000259" key="7">
    <source>
        <dbReference type="PROSITE" id="PS50033"/>
    </source>
</evidence>
<comment type="subunit">
    <text evidence="3">Directly interacts with VCP. Interacts with UBQLN1. Forms a complex with VCP and UBQLN1.</text>
</comment>
<feature type="compositionally biased region" description="Low complexity" evidence="6">
    <location>
        <begin position="468"/>
        <end position="481"/>
    </location>
</feature>
<dbReference type="CDD" id="cd01767">
    <property type="entry name" value="UBX"/>
    <property type="match status" value="1"/>
</dbReference>
<dbReference type="PROSITE" id="PS50033">
    <property type="entry name" value="UBX"/>
    <property type="match status" value="1"/>
</dbReference>
<reference evidence="8 9" key="1">
    <citation type="submission" date="2019-10" db="EMBL/GenBank/DDBJ databases">
        <authorList>
            <person name="Palmer J.M."/>
        </authorList>
    </citation>
    <scope>NUCLEOTIDE SEQUENCE [LARGE SCALE GENOMIC DNA]</scope>
    <source>
        <strain evidence="8 9">TWF718</strain>
    </source>
</reference>
<accession>A0AAN8RBT3</accession>
<dbReference type="AlphaFoldDB" id="A0AAN8RBT3"/>
<comment type="caution">
    <text evidence="8">The sequence shown here is derived from an EMBL/GenBank/DDBJ whole genome shotgun (WGS) entry which is preliminary data.</text>
</comment>
<feature type="compositionally biased region" description="Basic and acidic residues" evidence="6">
    <location>
        <begin position="511"/>
        <end position="523"/>
    </location>
</feature>
<feature type="region of interest" description="Disordered" evidence="6">
    <location>
        <begin position="446"/>
        <end position="523"/>
    </location>
</feature>
<dbReference type="InterPro" id="IPR036249">
    <property type="entry name" value="Thioredoxin-like_sf"/>
</dbReference>
<evidence type="ECO:0000256" key="5">
    <source>
        <dbReference type="ARBA" id="ARBA00046062"/>
    </source>
</evidence>
<feature type="domain" description="UBX" evidence="7">
    <location>
        <begin position="315"/>
        <end position="394"/>
    </location>
</feature>
<protein>
    <recommendedName>
        <fullName evidence="4">UBX domain-containing protein 2</fullName>
    </recommendedName>
</protein>
<feature type="compositionally biased region" description="Basic and acidic residues" evidence="6">
    <location>
        <begin position="219"/>
        <end position="231"/>
    </location>
</feature>
<comment type="subcellular location">
    <subcellularLocation>
        <location evidence="1">Endoplasmic reticulum membrane</location>
        <topology evidence="1">Peripheral membrane protein</topology>
    </subcellularLocation>
</comment>
<keyword evidence="9" id="KW-1185">Reference proteome</keyword>
<name>A0AAN8RBT3_9PEZI</name>
<evidence type="ECO:0000313" key="8">
    <source>
        <dbReference type="EMBL" id="KAK6330902.1"/>
    </source>
</evidence>
<evidence type="ECO:0000256" key="6">
    <source>
        <dbReference type="SAM" id="MobiDB-lite"/>
    </source>
</evidence>
<keyword evidence="2" id="KW-0834">Unfolded protein response</keyword>
<feature type="region of interest" description="Disordered" evidence="6">
    <location>
        <begin position="135"/>
        <end position="196"/>
    </location>
</feature>